<dbReference type="InterPro" id="IPR030383">
    <property type="entry name" value="G_VLIG_dom"/>
</dbReference>
<gene>
    <name evidence="2" type="ORF">KI387_033363</name>
</gene>
<comment type="caution">
    <text evidence="2">The sequence shown here is derived from an EMBL/GenBank/DDBJ whole genome shotgun (WGS) entry which is preliminary data.</text>
</comment>
<feature type="non-terminal residue" evidence="2">
    <location>
        <position position="1"/>
    </location>
</feature>
<dbReference type="GO" id="GO:0003924">
    <property type="term" value="F:GTPase activity"/>
    <property type="evidence" value="ECO:0007669"/>
    <property type="project" value="InterPro"/>
</dbReference>
<name>A0AA38BXN4_TAXCH</name>
<dbReference type="Proteomes" id="UP000824469">
    <property type="component" value="Unassembled WGS sequence"/>
</dbReference>
<feature type="domain" description="VLIG-type G" evidence="1">
    <location>
        <begin position="200"/>
        <end position="300"/>
    </location>
</feature>
<sequence length="588" mass="65990">APTFLSSYILITTLAGEVTKLQHVENKAREMEEMDIDRSCSNLAYIYHIFDKFGTTPALFPEDEKSITFKVLLENSTDPCGGDACIKYLQTLLQKLRKGKEKDFSNIKIAFQAEFLKKCEIKSTCLDSVPAGDETKMKMGKWVRKLICLVPLQIARAENNGMVALKDGLQIPHDINYVDSLSLANSVRFGFYDTVLNSWKGKIKVISSMGKQSSGKSYLLNHLSGSLFDVSGGRCTDGVWMSIATTEDSSHADDQEDDRCLYVLLDFEGLGSFERSEQEDMLLSVLNAAVSNLTIFNQKDFHLDKNTESAFKRFQDGINLIKPDQKLFKGLLYIAIKDVDGSDVKELLKEFDEKISEICNKSQENFIVKMYGGIFVIATMAPYNRFDYYGESLGVLADTVKEADSCYDNGCTFLRDLKLLIAQLAAQDWSPIESNRVASRVKSLRTNLMDAVNMGGCVCNANKNEVQGLVNFDTQEEIPDSPVVVGDFSCAVKDQGLCLAPSDEISKAIIRRDVLSHLRSRLEALIPGKENTGERWRSKFETFLQAVGDRRRDRVQQWISSNTVEFRDKEDVKMLQLEATVALAKVKQ</sequence>
<dbReference type="Pfam" id="PF02263">
    <property type="entry name" value="GBP"/>
    <property type="match status" value="1"/>
</dbReference>
<dbReference type="PANTHER" id="PTHR22796:SF1">
    <property type="entry name" value="VWFA DOMAIN-CONTAINING PROTEIN"/>
    <property type="match status" value="1"/>
</dbReference>
<dbReference type="GO" id="GO:0005525">
    <property type="term" value="F:GTP binding"/>
    <property type="evidence" value="ECO:0007669"/>
    <property type="project" value="InterPro"/>
</dbReference>
<reference evidence="2 3" key="1">
    <citation type="journal article" date="2021" name="Nat. Plants">
        <title>The Taxus genome provides insights into paclitaxel biosynthesis.</title>
        <authorList>
            <person name="Xiong X."/>
            <person name="Gou J."/>
            <person name="Liao Q."/>
            <person name="Li Y."/>
            <person name="Zhou Q."/>
            <person name="Bi G."/>
            <person name="Li C."/>
            <person name="Du R."/>
            <person name="Wang X."/>
            <person name="Sun T."/>
            <person name="Guo L."/>
            <person name="Liang H."/>
            <person name="Lu P."/>
            <person name="Wu Y."/>
            <person name="Zhang Z."/>
            <person name="Ro D.K."/>
            <person name="Shang Y."/>
            <person name="Huang S."/>
            <person name="Yan J."/>
        </authorList>
    </citation>
    <scope>NUCLEOTIDE SEQUENCE [LARGE SCALE GENOMIC DNA]</scope>
    <source>
        <strain evidence="2">Ta-2019</strain>
    </source>
</reference>
<evidence type="ECO:0000313" key="2">
    <source>
        <dbReference type="EMBL" id="KAH9289246.1"/>
    </source>
</evidence>
<evidence type="ECO:0000259" key="1">
    <source>
        <dbReference type="PROSITE" id="PS51717"/>
    </source>
</evidence>
<protein>
    <recommendedName>
        <fullName evidence="1">VLIG-type G domain-containing protein</fullName>
    </recommendedName>
</protein>
<organism evidence="2 3">
    <name type="scientific">Taxus chinensis</name>
    <name type="common">Chinese yew</name>
    <name type="synonym">Taxus wallichiana var. chinensis</name>
    <dbReference type="NCBI Taxonomy" id="29808"/>
    <lineage>
        <taxon>Eukaryota</taxon>
        <taxon>Viridiplantae</taxon>
        <taxon>Streptophyta</taxon>
        <taxon>Embryophyta</taxon>
        <taxon>Tracheophyta</taxon>
        <taxon>Spermatophyta</taxon>
        <taxon>Pinopsida</taxon>
        <taxon>Pinidae</taxon>
        <taxon>Conifers II</taxon>
        <taxon>Cupressales</taxon>
        <taxon>Taxaceae</taxon>
        <taxon>Taxus</taxon>
    </lineage>
</organism>
<evidence type="ECO:0000313" key="3">
    <source>
        <dbReference type="Proteomes" id="UP000824469"/>
    </source>
</evidence>
<dbReference type="PROSITE" id="PS51717">
    <property type="entry name" value="G_VLIG"/>
    <property type="match status" value="1"/>
</dbReference>
<keyword evidence="3" id="KW-1185">Reference proteome</keyword>
<dbReference type="PANTHER" id="PTHR22796">
    <property type="entry name" value="URG4-RELATED"/>
    <property type="match status" value="1"/>
</dbReference>
<dbReference type="Gene3D" id="3.40.50.300">
    <property type="entry name" value="P-loop containing nucleotide triphosphate hydrolases"/>
    <property type="match status" value="1"/>
</dbReference>
<dbReference type="InterPro" id="IPR015894">
    <property type="entry name" value="Guanylate-bd_N"/>
</dbReference>
<accession>A0AA38BXN4</accession>
<dbReference type="SUPFAM" id="SSF52540">
    <property type="entry name" value="P-loop containing nucleoside triphosphate hydrolases"/>
    <property type="match status" value="1"/>
</dbReference>
<dbReference type="AlphaFoldDB" id="A0AA38BXN4"/>
<dbReference type="EMBL" id="JAHRHJ020003813">
    <property type="protein sequence ID" value="KAH9289246.1"/>
    <property type="molecule type" value="Genomic_DNA"/>
</dbReference>
<proteinExistence type="predicted"/>
<dbReference type="InterPro" id="IPR027417">
    <property type="entry name" value="P-loop_NTPase"/>
</dbReference>
<feature type="non-terminal residue" evidence="2">
    <location>
        <position position="588"/>
    </location>
</feature>